<dbReference type="Pfam" id="PF00395">
    <property type="entry name" value="SLH"/>
    <property type="match status" value="3"/>
</dbReference>
<dbReference type="InterPro" id="IPR001279">
    <property type="entry name" value="Metallo-B-lactamas"/>
</dbReference>
<dbReference type="Gene3D" id="3.60.15.10">
    <property type="entry name" value="Ribonuclease Z/Hydroxyacylglutathione hydrolase-like"/>
    <property type="match status" value="1"/>
</dbReference>
<feature type="domain" description="SLH" evidence="3">
    <location>
        <begin position="102"/>
        <end position="164"/>
    </location>
</feature>
<dbReference type="EMBL" id="JASJEU010000001">
    <property type="protein sequence ID" value="MDJ1649202.1"/>
    <property type="molecule type" value="Genomic_DNA"/>
</dbReference>
<dbReference type="Gene3D" id="3.40.10.10">
    <property type="entry name" value="DNA Methylphosphotriester Repair Domain"/>
    <property type="match status" value="1"/>
</dbReference>
<dbReference type="RefSeq" id="WP_283830534.1">
    <property type="nucleotide sequence ID" value="NZ_JASJEU010000001.1"/>
</dbReference>
<dbReference type="Proteomes" id="UP001232750">
    <property type="component" value="Unassembled WGS sequence"/>
</dbReference>
<evidence type="ECO:0000256" key="2">
    <source>
        <dbReference type="SAM" id="SignalP"/>
    </source>
</evidence>
<dbReference type="InterPro" id="IPR035451">
    <property type="entry name" value="Ada-like_dom_sf"/>
</dbReference>
<evidence type="ECO:0000256" key="1">
    <source>
        <dbReference type="SAM" id="MobiDB-lite"/>
    </source>
</evidence>
<feature type="chain" id="PRO_5046589529" evidence="2">
    <location>
        <begin position="34"/>
        <end position="550"/>
    </location>
</feature>
<dbReference type="PANTHER" id="PTHR30619">
    <property type="entry name" value="DNA INTERNALIZATION/COMPETENCE PROTEIN COMEC/REC2"/>
    <property type="match status" value="1"/>
</dbReference>
<reference evidence="4 5" key="1">
    <citation type="submission" date="2023-05" db="EMBL/GenBank/DDBJ databases">
        <title>Gordonibacter KGMB12511T sp. nov., isolated from faeces of healthy Korean.</title>
        <authorList>
            <person name="Kim H.S."/>
            <person name="Kim J.-S."/>
            <person name="Suh M.K."/>
            <person name="Eom M.K."/>
            <person name="Do H.E."/>
            <person name="Lee J.-S."/>
        </authorList>
    </citation>
    <scope>NUCLEOTIDE SEQUENCE [LARGE SCALE GENOMIC DNA]</scope>
    <source>
        <strain evidence="4 5">KGMB12511</strain>
    </source>
</reference>
<evidence type="ECO:0000259" key="3">
    <source>
        <dbReference type="PROSITE" id="PS51272"/>
    </source>
</evidence>
<feature type="region of interest" description="Disordered" evidence="1">
    <location>
        <begin position="476"/>
        <end position="495"/>
    </location>
</feature>
<keyword evidence="5" id="KW-1185">Reference proteome</keyword>
<dbReference type="InterPro" id="IPR035681">
    <property type="entry name" value="ComA-like_MBL"/>
</dbReference>
<dbReference type="Pfam" id="PF00753">
    <property type="entry name" value="Lactamase_B"/>
    <property type="match status" value="1"/>
</dbReference>
<evidence type="ECO:0000313" key="4">
    <source>
        <dbReference type="EMBL" id="MDJ1649202.1"/>
    </source>
</evidence>
<dbReference type="InterPro" id="IPR036866">
    <property type="entry name" value="RibonucZ/Hydroxyglut_hydro"/>
</dbReference>
<dbReference type="SMART" id="SM00849">
    <property type="entry name" value="Lactamase_B"/>
    <property type="match status" value="1"/>
</dbReference>
<dbReference type="InterPro" id="IPR052159">
    <property type="entry name" value="Competence_DNA_uptake"/>
</dbReference>
<evidence type="ECO:0000313" key="5">
    <source>
        <dbReference type="Proteomes" id="UP001232750"/>
    </source>
</evidence>
<dbReference type="CDD" id="cd07731">
    <property type="entry name" value="ComA-like_MBL-fold"/>
    <property type="match status" value="1"/>
</dbReference>
<protein>
    <submittedName>
        <fullName evidence="4">S-layer homology domain-containing protein</fullName>
    </submittedName>
</protein>
<feature type="domain" description="SLH" evidence="3">
    <location>
        <begin position="169"/>
        <end position="230"/>
    </location>
</feature>
<feature type="signal peptide" evidence="2">
    <location>
        <begin position="1"/>
        <end position="33"/>
    </location>
</feature>
<sequence length="550" mass="57782">MERVRKRVSVRAALLAAALALVCAFLCAPSAWASQFADVPDDHWAQVSGIVDRSVEEGLIKGVDNPDGTVSFQPDAQVTRAQVATILARLAGEDLQGDYPENATSWTDAPSHEWFTGALNWAEQTGILKGADGRVRPYDPVSRQELAAMVARFAETFMGVETVSDTDRLGKYADRSSIDVWAEGPVSWAAENGIMGATPTINARNGATRAETAKMVLVLSDGGVRQPDLLKSHFLAVGQSDATFVELPGGTCLLIDAGSAANGPAVVKYVKSLGYTRIDYVVATCADANHVGGMAAVAEAFAIGTVYAPPCAEGESWEGMLDTLNAKATTVTRAVAGKGWSDGAYDATYSATFVAPDATVGAGSAVLHIDYAGKTFLFTGDATADALVQCTPGHVDVLKVSDHGSDAGTNEALVAQATPNFSIISCGAAPSDNVLSLLTGNGFFRTDIQGTISGFTDASSIWFDKGPLRYEPPVVEPEPEPVPPVVNPEPEPVPPGPDLSATVCVTKSGKSYHYDWCPTLSRSKNLTYMSAGSAQSRGYRPCKVCKPPHA</sequence>
<dbReference type="InterPro" id="IPR001119">
    <property type="entry name" value="SLH_dom"/>
</dbReference>
<proteinExistence type="predicted"/>
<gene>
    <name evidence="4" type="ORF">QNJ86_00120</name>
</gene>
<comment type="caution">
    <text evidence="4">The sequence shown here is derived from an EMBL/GenBank/DDBJ whole genome shotgun (WGS) entry which is preliminary data.</text>
</comment>
<name>A0ABT7DIX0_9ACTN</name>
<dbReference type="SUPFAM" id="SSF57884">
    <property type="entry name" value="Ada DNA repair protein, N-terminal domain (N-Ada 10)"/>
    <property type="match status" value="1"/>
</dbReference>
<dbReference type="SUPFAM" id="SSF56281">
    <property type="entry name" value="Metallo-hydrolase/oxidoreductase"/>
    <property type="match status" value="1"/>
</dbReference>
<accession>A0ABT7DIX0</accession>
<organism evidence="4 5">
    <name type="scientific">Gordonibacter faecis</name>
    <dbReference type="NCBI Taxonomy" id="3047475"/>
    <lineage>
        <taxon>Bacteria</taxon>
        <taxon>Bacillati</taxon>
        <taxon>Actinomycetota</taxon>
        <taxon>Coriobacteriia</taxon>
        <taxon>Eggerthellales</taxon>
        <taxon>Eggerthellaceae</taxon>
        <taxon>Gordonibacter</taxon>
    </lineage>
</organism>
<dbReference type="PROSITE" id="PS51272">
    <property type="entry name" value="SLH"/>
    <property type="match status" value="3"/>
</dbReference>
<keyword evidence="2" id="KW-0732">Signal</keyword>
<dbReference type="PANTHER" id="PTHR30619:SF1">
    <property type="entry name" value="RECOMBINATION PROTEIN 2"/>
    <property type="match status" value="1"/>
</dbReference>
<feature type="domain" description="SLH" evidence="3">
    <location>
        <begin position="32"/>
        <end position="101"/>
    </location>
</feature>